<feature type="region of interest" description="Disordered" evidence="2">
    <location>
        <begin position="100"/>
        <end position="119"/>
    </location>
</feature>
<evidence type="ECO:0000313" key="3">
    <source>
        <dbReference type="EMBL" id="CAL1614170.1"/>
    </source>
</evidence>
<feature type="compositionally biased region" description="Basic residues" evidence="2">
    <location>
        <begin position="106"/>
        <end position="119"/>
    </location>
</feature>
<dbReference type="AlphaFoldDB" id="A0AAV2MLH6"/>
<evidence type="ECO:0000313" key="4">
    <source>
        <dbReference type="Proteomes" id="UP001497482"/>
    </source>
</evidence>
<dbReference type="EMBL" id="OZ035830">
    <property type="protein sequence ID" value="CAL1614170.1"/>
    <property type="molecule type" value="Genomic_DNA"/>
</dbReference>
<protein>
    <submittedName>
        <fullName evidence="3">Uncharacterized protein</fullName>
    </submittedName>
</protein>
<evidence type="ECO:0000256" key="2">
    <source>
        <dbReference type="SAM" id="MobiDB-lite"/>
    </source>
</evidence>
<gene>
    <name evidence="3" type="ORF">KC01_LOCUS40241</name>
</gene>
<name>A0AAV2MLH6_KNICA</name>
<accession>A0AAV2MLH6</accession>
<dbReference type="PANTHER" id="PTHR14484:SF0">
    <property type="entry name" value="COILED-COIL DOMAIN-CONTAINING PROTEIN 71"/>
    <property type="match status" value="1"/>
</dbReference>
<evidence type="ECO:0000256" key="1">
    <source>
        <dbReference type="ARBA" id="ARBA00022553"/>
    </source>
</evidence>
<dbReference type="InterPro" id="IPR026695">
    <property type="entry name" value="Ccdc71/71L"/>
</dbReference>
<dbReference type="Pfam" id="PF15374">
    <property type="entry name" value="CCDC71L"/>
    <property type="match status" value="2"/>
</dbReference>
<dbReference type="Proteomes" id="UP001497482">
    <property type="component" value="Chromosome 8"/>
</dbReference>
<sequence length="338" mass="38274">MKMEVQGPLVRRPAAFANEEQRVIHSWSRVSSAGDDVILDALHILSPKSRELSSTDDLLSFLQELRDEGHRPTILRSKDVYNYRSCMSLPLTQALLKQANKNARPAVKKKRKRPHRKRDVHPSWICERFHPRIQGVRPPEPRLNPRPVFVFSRSVPRGRDSPIQPCLRLTNIEGQSAYHTARLQIQPASSSALKPAAGLPPLLPALPPSGLPSQPLQNGVVALFSQKTQSCPASRSDGALIGDSAPVFDPQTHTQLQTRSNQWNRSNGVHRRRPKETFNGWREQDSRGLRARVIKVDESRSVAEARLKAQKILQVNLSPVIKIQPFHHILRDFRYLIK</sequence>
<proteinExistence type="predicted"/>
<keyword evidence="4" id="KW-1185">Reference proteome</keyword>
<organism evidence="3 4">
    <name type="scientific">Knipowitschia caucasica</name>
    <name type="common">Caucasian dwarf goby</name>
    <name type="synonym">Pomatoschistus caucasicus</name>
    <dbReference type="NCBI Taxonomy" id="637954"/>
    <lineage>
        <taxon>Eukaryota</taxon>
        <taxon>Metazoa</taxon>
        <taxon>Chordata</taxon>
        <taxon>Craniata</taxon>
        <taxon>Vertebrata</taxon>
        <taxon>Euteleostomi</taxon>
        <taxon>Actinopterygii</taxon>
        <taxon>Neopterygii</taxon>
        <taxon>Teleostei</taxon>
        <taxon>Neoteleostei</taxon>
        <taxon>Acanthomorphata</taxon>
        <taxon>Gobiaria</taxon>
        <taxon>Gobiiformes</taxon>
        <taxon>Gobioidei</taxon>
        <taxon>Gobiidae</taxon>
        <taxon>Gobiinae</taxon>
        <taxon>Knipowitschia</taxon>
    </lineage>
</organism>
<reference evidence="3 4" key="1">
    <citation type="submission" date="2024-04" db="EMBL/GenBank/DDBJ databases">
        <authorList>
            <person name="Waldvogel A.-M."/>
            <person name="Schoenle A."/>
        </authorList>
    </citation>
    <scope>NUCLEOTIDE SEQUENCE [LARGE SCALE GENOMIC DNA]</scope>
</reference>
<keyword evidence="1" id="KW-0597">Phosphoprotein</keyword>
<dbReference type="PANTHER" id="PTHR14484">
    <property type="entry name" value="COILED-COIL DOMAIN-CONTAINING PROTEIN 71"/>
    <property type="match status" value="1"/>
</dbReference>